<proteinExistence type="predicted"/>
<dbReference type="SUPFAM" id="SSF75304">
    <property type="entry name" value="Amidase signature (AS) enzymes"/>
    <property type="match status" value="1"/>
</dbReference>
<sequence length="470" mass="50686">MRDIINSITDPLHYAGIEQLSQALRHRQLSATELTRHMLDRIHELDGTIGSHICVLEEEALNAAAETDRRLAAGEDAGRLGGIPVAVKDIFDISGQATTAGMAVHIDNIASEDATVIARLRQSGAVITGKTVLTEGVYAEHSPPFRAPLNPWNNERWSGASSSGSAVAVASGLCVAALSSETGGSIRLPSAANGLTGIKPTWGRVSRHGTFELAASLDHAGVIARSVNDCAAVLQQIAGADPGDVTASRLSVPDYMAAVPQNLRGLRIGLDMDLIGSLADDEIVSILMSALDVLVAAGAEIRSVRLPDVQQMNEDWFDVCAVQTAYSHRATWPQHREHYGPALAALIERGSRLSGMEYQACILRRKQFRGELNALFENVDMFALPVMPFTAPPLSRMAQVDEELIAALHTFTCPFNMSGNPSLIMPAGFSHDSLPVVFQLIAPDFHEHALFEAGRVFQQKTDWHTRRALK</sequence>
<feature type="domain" description="Amidase" evidence="1">
    <location>
        <begin position="33"/>
        <end position="450"/>
    </location>
</feature>
<dbReference type="AlphaFoldDB" id="A0AA95G2P3"/>
<dbReference type="InterPro" id="IPR023631">
    <property type="entry name" value="Amidase_dom"/>
</dbReference>
<dbReference type="PANTHER" id="PTHR11895">
    <property type="entry name" value="TRANSAMIDASE"/>
    <property type="match status" value="1"/>
</dbReference>
<name>A0AA95G2P3_KLUIN</name>
<dbReference type="GO" id="GO:0003824">
    <property type="term" value="F:catalytic activity"/>
    <property type="evidence" value="ECO:0007669"/>
    <property type="project" value="InterPro"/>
</dbReference>
<dbReference type="Pfam" id="PF01425">
    <property type="entry name" value="Amidase"/>
    <property type="match status" value="1"/>
</dbReference>
<dbReference type="PANTHER" id="PTHR11895:SF176">
    <property type="entry name" value="AMIDASE AMID-RELATED"/>
    <property type="match status" value="1"/>
</dbReference>
<dbReference type="InterPro" id="IPR036928">
    <property type="entry name" value="AS_sf"/>
</dbReference>
<accession>A0AA95G2P3</accession>
<evidence type="ECO:0000313" key="2">
    <source>
        <dbReference type="EMBL" id="WGL54959.1"/>
    </source>
</evidence>
<reference evidence="2" key="1">
    <citation type="submission" date="2023-04" db="EMBL/GenBank/DDBJ databases">
        <title>APH(3)-Id, a novel chromosomal aminoglycoside phosphotransferase, identified from an environmental isolate of Kluyvera intermedia DW18.</title>
        <authorList>
            <person name="Sha Y."/>
        </authorList>
    </citation>
    <scope>NUCLEOTIDE SEQUENCE</scope>
    <source>
        <strain evidence="2">DW18</strain>
    </source>
</reference>
<evidence type="ECO:0000259" key="1">
    <source>
        <dbReference type="Pfam" id="PF01425"/>
    </source>
</evidence>
<gene>
    <name evidence="2" type="ORF">QBD33_14995</name>
</gene>
<dbReference type="Gene3D" id="3.90.1300.10">
    <property type="entry name" value="Amidase signature (AS) domain"/>
    <property type="match status" value="1"/>
</dbReference>
<evidence type="ECO:0000313" key="3">
    <source>
        <dbReference type="Proteomes" id="UP001177527"/>
    </source>
</evidence>
<dbReference type="Proteomes" id="UP001177527">
    <property type="component" value="Chromosome"/>
</dbReference>
<organism evidence="2 3">
    <name type="scientific">Kluyvera intermedia</name>
    <name type="common">Enterobacter intermedius</name>
    <dbReference type="NCBI Taxonomy" id="61648"/>
    <lineage>
        <taxon>Bacteria</taxon>
        <taxon>Pseudomonadati</taxon>
        <taxon>Pseudomonadota</taxon>
        <taxon>Gammaproteobacteria</taxon>
        <taxon>Enterobacterales</taxon>
        <taxon>Enterobacteriaceae</taxon>
        <taxon>Kluyvera</taxon>
    </lineage>
</organism>
<dbReference type="RefSeq" id="WP_071003472.1">
    <property type="nucleotide sequence ID" value="NZ_CP123488.1"/>
</dbReference>
<protein>
    <submittedName>
        <fullName evidence="2">Amidase</fullName>
    </submittedName>
</protein>
<dbReference type="InterPro" id="IPR000120">
    <property type="entry name" value="Amidase"/>
</dbReference>
<dbReference type="EMBL" id="CP123488">
    <property type="protein sequence ID" value="WGL54959.1"/>
    <property type="molecule type" value="Genomic_DNA"/>
</dbReference>